<name>A0A9Q3D9T1_9BASI</name>
<reference evidence="2" key="1">
    <citation type="submission" date="2021-03" db="EMBL/GenBank/DDBJ databases">
        <title>Draft genome sequence of rust myrtle Austropuccinia psidii MF-1, a brazilian biotype.</title>
        <authorList>
            <person name="Quecine M.C."/>
            <person name="Pachon D.M.R."/>
            <person name="Bonatelli M.L."/>
            <person name="Correr F.H."/>
            <person name="Franceschini L.M."/>
            <person name="Leite T.F."/>
            <person name="Margarido G.R.A."/>
            <person name="Almeida C.A."/>
            <person name="Ferrarezi J.A."/>
            <person name="Labate C.A."/>
        </authorList>
    </citation>
    <scope>NUCLEOTIDE SEQUENCE</scope>
    <source>
        <strain evidence="2">MF-1</strain>
    </source>
</reference>
<feature type="region of interest" description="Disordered" evidence="1">
    <location>
        <begin position="1"/>
        <end position="53"/>
    </location>
</feature>
<feature type="compositionally biased region" description="Basic and acidic residues" evidence="1">
    <location>
        <begin position="102"/>
        <end position="125"/>
    </location>
</feature>
<dbReference type="Proteomes" id="UP000765509">
    <property type="component" value="Unassembled WGS sequence"/>
</dbReference>
<accession>A0A9Q3D9T1</accession>
<sequence length="125" mass="14539">MSQRDTIQRPYGIHKRLESQPKVETPGGKGIQDKGESSHYPSKRRKTELDSTYSDLFSLKRSKPTRLPSGFTSLRYQKISDQEYPFFKIPGGFHERTRIKREKPDLFQPEAERVRPHDTESFGLG</sequence>
<dbReference type="EMBL" id="AVOT02013659">
    <property type="protein sequence ID" value="MBW0496506.1"/>
    <property type="molecule type" value="Genomic_DNA"/>
</dbReference>
<dbReference type="AlphaFoldDB" id="A0A9Q3D9T1"/>
<gene>
    <name evidence="2" type="ORF">O181_036221</name>
</gene>
<organism evidence="2 3">
    <name type="scientific">Austropuccinia psidii MF-1</name>
    <dbReference type="NCBI Taxonomy" id="1389203"/>
    <lineage>
        <taxon>Eukaryota</taxon>
        <taxon>Fungi</taxon>
        <taxon>Dikarya</taxon>
        <taxon>Basidiomycota</taxon>
        <taxon>Pucciniomycotina</taxon>
        <taxon>Pucciniomycetes</taxon>
        <taxon>Pucciniales</taxon>
        <taxon>Sphaerophragmiaceae</taxon>
        <taxon>Austropuccinia</taxon>
    </lineage>
</organism>
<protein>
    <submittedName>
        <fullName evidence="2">Uncharacterized protein</fullName>
    </submittedName>
</protein>
<proteinExistence type="predicted"/>
<feature type="region of interest" description="Disordered" evidence="1">
    <location>
        <begin position="101"/>
        <end position="125"/>
    </location>
</feature>
<evidence type="ECO:0000313" key="3">
    <source>
        <dbReference type="Proteomes" id="UP000765509"/>
    </source>
</evidence>
<evidence type="ECO:0000256" key="1">
    <source>
        <dbReference type="SAM" id="MobiDB-lite"/>
    </source>
</evidence>
<evidence type="ECO:0000313" key="2">
    <source>
        <dbReference type="EMBL" id="MBW0496506.1"/>
    </source>
</evidence>
<comment type="caution">
    <text evidence="2">The sequence shown here is derived from an EMBL/GenBank/DDBJ whole genome shotgun (WGS) entry which is preliminary data.</text>
</comment>
<keyword evidence="3" id="KW-1185">Reference proteome</keyword>